<sequence>MTTLESPPSTRTIKVDALARVEGEGALHVRVRNGVVQEIKFRIFEPPRFFEALLNGRPYGDAPDITSRICGICPVAYIVGASQAMEDALGLTVPEPVRMARRLLYCGEWIQSHVLHTYLLHAPDFLGLEDSIQLSKTHPGVVEKALALKKTGNRILEVLGGRAVHPVNTRVGGFYKAPDKAAVQVLAEELKRARELALDAVRLFAGFRFPEFEDDYLFVAMTHPDEYAIDRGRIVSSRGMDIPVSAFEEHFAEEHVAHSNALHGVMRGSDVPYLVGPLARYALNHDQLSPLAKEAAREAGLPPVVRNPFMSLIVRAVEVVYACDEAVRLAEAYEPFEPAFVAAPPRAGRGTGCTEAPRGLCFHRYELDGEGRITGASIVPPTSQNQARIEADLLGVVKANLLLADDDLRRLCEQTIRNYDPCISCATHFLQLTVDRG</sequence>
<dbReference type="InterPro" id="IPR029014">
    <property type="entry name" value="NiFe-Hase_large"/>
</dbReference>
<gene>
    <name evidence="2" type="ORF">HND93_29480</name>
</gene>
<accession>A0ABX2TL94</accession>
<dbReference type="InterPro" id="IPR001501">
    <property type="entry name" value="Ni-dep_hyd_lsu"/>
</dbReference>
<dbReference type="Proteomes" id="UP000584642">
    <property type="component" value="Unassembled WGS sequence"/>
</dbReference>
<comment type="caution">
    <text evidence="2">The sequence shown here is derived from an EMBL/GenBank/DDBJ whole genome shotgun (WGS) entry which is preliminary data.</text>
</comment>
<name>A0ABX2TL94_9PROT</name>
<dbReference type="PANTHER" id="PTHR43600:SF4">
    <property type="entry name" value="CYTOSOLIC NIFE-HYDROGENASE, ALPHA SUBUNIT"/>
    <property type="match status" value="1"/>
</dbReference>
<evidence type="ECO:0000313" key="2">
    <source>
        <dbReference type="EMBL" id="NYZ23853.1"/>
    </source>
</evidence>
<dbReference type="RefSeq" id="WP_180285634.1">
    <property type="nucleotide sequence ID" value="NZ_JABFDB010000032.1"/>
</dbReference>
<evidence type="ECO:0000256" key="1">
    <source>
        <dbReference type="ARBA" id="ARBA00023002"/>
    </source>
</evidence>
<protein>
    <submittedName>
        <fullName evidence="2">Ni/Fe hydrogenase subunit alpha</fullName>
    </submittedName>
</protein>
<reference evidence="2 3" key="1">
    <citation type="submission" date="2020-05" db="EMBL/GenBank/DDBJ databases">
        <title>Azospirillum oleiclasticum sp. nov, a nitrogen-fixing and heavy crude oil-emulsifying bacterium isolated from the crude oil of Yumen Oilfield.</title>
        <authorList>
            <person name="Wu D."/>
            <person name="Cai M."/>
            <person name="Zhang X."/>
        </authorList>
    </citation>
    <scope>NUCLEOTIDE SEQUENCE [LARGE SCALE GENOMIC DNA]</scope>
    <source>
        <strain evidence="2 3">ROY-1-1-2</strain>
    </source>
</reference>
<dbReference type="EMBL" id="JABFDB010000032">
    <property type="protein sequence ID" value="NYZ23853.1"/>
    <property type="molecule type" value="Genomic_DNA"/>
</dbReference>
<proteinExistence type="predicted"/>
<keyword evidence="1" id="KW-0560">Oxidoreductase</keyword>
<organism evidence="2 3">
    <name type="scientific">Azospirillum oleiclasticum</name>
    <dbReference type="NCBI Taxonomy" id="2735135"/>
    <lineage>
        <taxon>Bacteria</taxon>
        <taxon>Pseudomonadati</taxon>
        <taxon>Pseudomonadota</taxon>
        <taxon>Alphaproteobacteria</taxon>
        <taxon>Rhodospirillales</taxon>
        <taxon>Azospirillaceae</taxon>
        <taxon>Azospirillum</taxon>
    </lineage>
</organism>
<dbReference type="SUPFAM" id="SSF56762">
    <property type="entry name" value="HydB/Nqo4-like"/>
    <property type="match status" value="1"/>
</dbReference>
<dbReference type="Pfam" id="PF00374">
    <property type="entry name" value="NiFeSe_Hases"/>
    <property type="match status" value="2"/>
</dbReference>
<dbReference type="Gene3D" id="1.10.645.10">
    <property type="entry name" value="Cytochrome-c3 Hydrogenase, chain B"/>
    <property type="match status" value="1"/>
</dbReference>
<evidence type="ECO:0000313" key="3">
    <source>
        <dbReference type="Proteomes" id="UP000584642"/>
    </source>
</evidence>
<dbReference type="PROSITE" id="PS00508">
    <property type="entry name" value="NI_HGENASE_L_2"/>
    <property type="match status" value="1"/>
</dbReference>
<keyword evidence="3" id="KW-1185">Reference proteome</keyword>
<dbReference type="InterPro" id="IPR018194">
    <property type="entry name" value="Ni-dep_hyd_lsu_Ni_BS"/>
</dbReference>
<dbReference type="PANTHER" id="PTHR43600">
    <property type="entry name" value="COENZYME F420 HYDROGENASE, SUBUNIT ALPHA"/>
    <property type="match status" value="1"/>
</dbReference>